<name>A0A4V1RU58_9HYPH</name>
<dbReference type="InterPro" id="IPR010033">
    <property type="entry name" value="HAD_SF_ppase_IIIC"/>
</dbReference>
<dbReference type="InterPro" id="IPR023214">
    <property type="entry name" value="HAD_sf"/>
</dbReference>
<evidence type="ECO:0000313" key="1">
    <source>
        <dbReference type="EMBL" id="RYC30004.1"/>
    </source>
</evidence>
<dbReference type="EMBL" id="QYBB01000034">
    <property type="protein sequence ID" value="RYC30004.1"/>
    <property type="molecule type" value="Genomic_DNA"/>
</dbReference>
<evidence type="ECO:0000313" key="2">
    <source>
        <dbReference type="Proteomes" id="UP000290759"/>
    </source>
</evidence>
<dbReference type="OrthoDB" id="323926at2"/>
<organism evidence="1 2">
    <name type="scientific">Lichenibacterium minor</name>
    <dbReference type="NCBI Taxonomy" id="2316528"/>
    <lineage>
        <taxon>Bacteria</taxon>
        <taxon>Pseudomonadati</taxon>
        <taxon>Pseudomonadota</taxon>
        <taxon>Alphaproteobacteria</taxon>
        <taxon>Hyphomicrobiales</taxon>
        <taxon>Lichenihabitantaceae</taxon>
        <taxon>Lichenibacterium</taxon>
    </lineage>
</organism>
<dbReference type="NCBIfam" id="TIGR01681">
    <property type="entry name" value="HAD-SF-IIIC"/>
    <property type="match status" value="1"/>
</dbReference>
<keyword evidence="2" id="KW-1185">Reference proteome</keyword>
<reference evidence="1 2" key="2">
    <citation type="submission" date="2019-02" db="EMBL/GenBank/DDBJ databases">
        <title>'Lichenibacterium ramalinii' gen. nov. sp. nov., 'Lichenibacterium minor' gen. nov. sp. nov.</title>
        <authorList>
            <person name="Pankratov T."/>
        </authorList>
    </citation>
    <scope>NUCLEOTIDE SEQUENCE [LARGE SCALE GENOMIC DNA]</scope>
    <source>
        <strain evidence="1 2">RmlP026</strain>
    </source>
</reference>
<dbReference type="InterPro" id="IPR036412">
    <property type="entry name" value="HAD-like_sf"/>
</dbReference>
<dbReference type="Proteomes" id="UP000290759">
    <property type="component" value="Unassembled WGS sequence"/>
</dbReference>
<sequence>MNLGLDHGPRDAAVREPVRLVVWDLDETFWRGTLTEGGITEHLTEAEAAVRQLAQRGIVSSICSKNDHRAVEAVLVGRGLWDFFVFPSIDWSAKGPRVKAIVEAVQLRPETVLFIDDSATNRAEVAAAVPGIRVIDERAVVALLGDPLLAGKEDRDLSRLQHYRLLERRGRERRRQAGDGREFLRASAIRVEIDHDVEVHLDRAVEIVNRTNQLNFTKVRLPEDRDAAREALRAQLHATSGRRAAVVKVSDRFGDHGIVGFWMMDGIWVEPYLIHFAFSCRILGLGVEQWVYERLGRPRLDVVGDVVATLDASPDWINKLDLTGGGEPTAIASPRRVRLRGGCELEVLRHFFAFSTPHVSSEFVFPRDGQTVWASHVATLFDQPGACTQEGAAALADIGFRSDDLASSFLAAAEESACLVLSNSADSQVPLFRHRALGITVPVKLFGIDLTRPVDEGAVADFCDANGLAGERAAAFNGWVSTLVRNWEHVPFAAIDWPAQYDRLARAVPAGSLLVLILPLTFANTADGGTVEFPEQATVNGLLRDLASRFPNVSVVDTAECVRSRDELRKLSHLHFARDVYHRLYRRILKVHADWRVGREEGAVYTPDIIG</sequence>
<protein>
    <submittedName>
        <fullName evidence="1">HAD-IIIC family phosphatase</fullName>
    </submittedName>
</protein>
<proteinExistence type="predicted"/>
<dbReference type="Gene3D" id="3.40.50.1000">
    <property type="entry name" value="HAD superfamily/HAD-like"/>
    <property type="match status" value="1"/>
</dbReference>
<comment type="caution">
    <text evidence="1">The sequence shown here is derived from an EMBL/GenBank/DDBJ whole genome shotgun (WGS) entry which is preliminary data.</text>
</comment>
<gene>
    <name evidence="1" type="ORF">D3273_20945</name>
</gene>
<dbReference type="SUPFAM" id="SSF56784">
    <property type="entry name" value="HAD-like"/>
    <property type="match status" value="1"/>
</dbReference>
<reference evidence="1 2" key="1">
    <citation type="submission" date="2018-12" db="EMBL/GenBank/DDBJ databases">
        <authorList>
            <person name="Grouzdev D.S."/>
            <person name="Krutkina M.S."/>
        </authorList>
    </citation>
    <scope>NUCLEOTIDE SEQUENCE [LARGE SCALE GENOMIC DNA]</scope>
    <source>
        <strain evidence="1 2">RmlP026</strain>
    </source>
</reference>
<dbReference type="AlphaFoldDB" id="A0A4V1RU58"/>
<accession>A0A4V1RU58</accession>
<dbReference type="RefSeq" id="WP_129228841.1">
    <property type="nucleotide sequence ID" value="NZ_QYBB01000034.1"/>
</dbReference>